<name>A0A6C0HXR0_9ZZZZ</name>
<sequence length="115" mass="13734">MSYQSLYIGYAPVSCTTERIKKEFDAFLQCNIVSKVDERIKIDMKGKEYKIFFIHFDWVNPPLSQLFEEINKYQQAKVKRWTVKFNTRLRDTPIQYTPLESKDDTYWVSLANSFA</sequence>
<proteinExistence type="predicted"/>
<organism evidence="1">
    <name type="scientific">viral metagenome</name>
    <dbReference type="NCBI Taxonomy" id="1070528"/>
    <lineage>
        <taxon>unclassified sequences</taxon>
        <taxon>metagenomes</taxon>
        <taxon>organismal metagenomes</taxon>
    </lineage>
</organism>
<evidence type="ECO:0008006" key="2">
    <source>
        <dbReference type="Google" id="ProtNLM"/>
    </source>
</evidence>
<reference evidence="1" key="1">
    <citation type="journal article" date="2020" name="Nature">
        <title>Giant virus diversity and host interactions through global metagenomics.</title>
        <authorList>
            <person name="Schulz F."/>
            <person name="Roux S."/>
            <person name="Paez-Espino D."/>
            <person name="Jungbluth S."/>
            <person name="Walsh D.A."/>
            <person name="Denef V.J."/>
            <person name="McMahon K.D."/>
            <person name="Konstantinidis K.T."/>
            <person name="Eloe-Fadrosh E.A."/>
            <person name="Kyrpides N.C."/>
            <person name="Woyke T."/>
        </authorList>
    </citation>
    <scope>NUCLEOTIDE SEQUENCE</scope>
    <source>
        <strain evidence="1">GVMAG-M-3300023184-17</strain>
    </source>
</reference>
<evidence type="ECO:0000313" key="1">
    <source>
        <dbReference type="EMBL" id="QHT85541.1"/>
    </source>
</evidence>
<dbReference type="AlphaFoldDB" id="A0A6C0HXR0"/>
<accession>A0A6C0HXR0</accession>
<protein>
    <recommendedName>
        <fullName evidence="2">RRM domain-containing protein</fullName>
    </recommendedName>
</protein>
<dbReference type="EMBL" id="MN740042">
    <property type="protein sequence ID" value="QHT85541.1"/>
    <property type="molecule type" value="Genomic_DNA"/>
</dbReference>